<sequence length="730" mass="80507">MKFQLDTIAILCVIHTATAFTPSWTHIFKGGIGGNNFPPSGPSHPSFFDDGDDSYRNNVLAASLVGMLDTTEDVISLPDLSKEEEEAPDVNADVDSVEDSTEHMKDLRGGSTKSSSTNDVVAGAKSSMQTTVSYWSHAIESFKGKVKNTFNRNKKQKQEEEIDLTKVKIEDIQAPKSDILPDVVIKRAAQRSGLLGSTLRADRVNECARQLKKFYMQRGYVLHSVTGATLHTENRTATLNVQEPVLAKTPVAITFAKEVPIDPETGETTTRRKLREKIERRKGRPLRGDEWSKISDNLNTTLIEANGRTNARTLSRRLGLRPGSHFCWKGERWQRIAQSGIFSKIWQANPVRMGDGTVQLQVLAQEAAPRNLEYGISKSLYTGHWEGELDFRHDNILGGGESLGVIVRRGAKDAEPSVTLRFTDDKFGMNGGYDAEFFREYLAVDEDSLESKPIEKNDALDLETSEQDDINVSDMPSPIVEEEDSLLCRQGFKFSLRGPIPSSLVRKNSASALIERTSTRKGIHETIGSGTLNMGPFVQYLPLGARASLSTSGTTGTRISEKRYLPYSSGKCTIRQIFPLLNDRAITTSKQVCLAIEHTLMGATCHLPRHEANAAGFAARVRGYSSSKNGPIDASVTGSTELRFPVTIPFRKDKIVQDASIVLFGDYMLANRKKEGSSFGYFSKENMFGRASIGFGLRKSLQGIPLKYDVSLNKDGKLGGFVSLGGDWDI</sequence>
<comment type="caution">
    <text evidence="3">The sequence shown here is derived from an EMBL/GenBank/DDBJ whole genome shotgun (WGS) entry which is preliminary data.</text>
</comment>
<dbReference type="EMBL" id="BLLK01000051">
    <property type="protein sequence ID" value="GFH55673.1"/>
    <property type="molecule type" value="Genomic_DNA"/>
</dbReference>
<organism evidence="3 4">
    <name type="scientific">Chaetoceros tenuissimus</name>
    <dbReference type="NCBI Taxonomy" id="426638"/>
    <lineage>
        <taxon>Eukaryota</taxon>
        <taxon>Sar</taxon>
        <taxon>Stramenopiles</taxon>
        <taxon>Ochrophyta</taxon>
        <taxon>Bacillariophyta</taxon>
        <taxon>Coscinodiscophyceae</taxon>
        <taxon>Chaetocerotophycidae</taxon>
        <taxon>Chaetocerotales</taxon>
        <taxon>Chaetocerotaceae</taxon>
        <taxon>Chaetoceros</taxon>
    </lineage>
</organism>
<reference evidence="3 4" key="1">
    <citation type="journal article" date="2021" name="Sci. Rep.">
        <title>The genome of the diatom Chaetoceros tenuissimus carries an ancient integrated fragment of an extant virus.</title>
        <authorList>
            <person name="Hongo Y."/>
            <person name="Kimura K."/>
            <person name="Takaki Y."/>
            <person name="Yoshida Y."/>
            <person name="Baba S."/>
            <person name="Kobayashi G."/>
            <person name="Nagasaki K."/>
            <person name="Hano T."/>
            <person name="Tomaru Y."/>
        </authorList>
    </citation>
    <scope>NUCLEOTIDE SEQUENCE [LARGE SCALE GENOMIC DNA]</scope>
    <source>
        <strain evidence="3 4">NIES-3715</strain>
    </source>
</reference>
<dbReference type="GO" id="GO:0016020">
    <property type="term" value="C:membrane"/>
    <property type="evidence" value="ECO:0007669"/>
    <property type="project" value="TreeGrafter"/>
</dbReference>
<feature type="chain" id="PRO_5042043693" evidence="2">
    <location>
        <begin position="20"/>
        <end position="730"/>
    </location>
</feature>
<proteinExistence type="predicted"/>
<keyword evidence="4" id="KW-1185">Reference proteome</keyword>
<dbReference type="Gene3D" id="2.40.160.50">
    <property type="entry name" value="membrane protein fhac: a member of the omp85/tpsb transporter family"/>
    <property type="match status" value="1"/>
</dbReference>
<gene>
    <name evidence="3" type="ORF">CTEN210_12149</name>
</gene>
<dbReference type="InterPro" id="IPR039910">
    <property type="entry name" value="D15-like"/>
</dbReference>
<evidence type="ECO:0000256" key="1">
    <source>
        <dbReference type="SAM" id="MobiDB-lite"/>
    </source>
</evidence>
<dbReference type="AlphaFoldDB" id="A0AAD3D0Q8"/>
<evidence type="ECO:0000313" key="3">
    <source>
        <dbReference type="EMBL" id="GFH55673.1"/>
    </source>
</evidence>
<evidence type="ECO:0000256" key="2">
    <source>
        <dbReference type="SAM" id="SignalP"/>
    </source>
</evidence>
<keyword evidence="2" id="KW-0732">Signal</keyword>
<dbReference type="Proteomes" id="UP001054902">
    <property type="component" value="Unassembled WGS sequence"/>
</dbReference>
<feature type="signal peptide" evidence="2">
    <location>
        <begin position="1"/>
        <end position="19"/>
    </location>
</feature>
<evidence type="ECO:0000313" key="4">
    <source>
        <dbReference type="Proteomes" id="UP001054902"/>
    </source>
</evidence>
<dbReference type="PANTHER" id="PTHR12815:SF42">
    <property type="entry name" value="BACTERIAL SURFACE ANTIGEN (D15) DOMAIN-CONTAINING PROTEIN"/>
    <property type="match status" value="1"/>
</dbReference>
<dbReference type="Gene3D" id="3.10.20.310">
    <property type="entry name" value="membrane protein fhac"/>
    <property type="match status" value="1"/>
</dbReference>
<feature type="region of interest" description="Disordered" evidence="1">
    <location>
        <begin position="79"/>
        <end position="119"/>
    </location>
</feature>
<protein>
    <submittedName>
        <fullName evidence="3">Plastid Omp85-like protein</fullName>
    </submittedName>
</protein>
<name>A0AAD3D0Q8_9STRA</name>
<accession>A0AAD3D0Q8</accession>
<dbReference type="PANTHER" id="PTHR12815">
    <property type="entry name" value="SORTING AND ASSEMBLY MACHINERY SAMM50 PROTEIN FAMILY MEMBER"/>
    <property type="match status" value="1"/>
</dbReference>